<accession>A0A2K5HHZ7</accession>
<keyword evidence="3" id="KW-1185">Reference proteome</keyword>
<evidence type="ECO:0008006" key="4">
    <source>
        <dbReference type="Google" id="ProtNLM"/>
    </source>
</evidence>
<name>A0A2K5HHZ7_COLAP</name>
<evidence type="ECO:0000256" key="1">
    <source>
        <dbReference type="SAM" id="MobiDB-lite"/>
    </source>
</evidence>
<feature type="region of interest" description="Disordered" evidence="1">
    <location>
        <begin position="16"/>
        <end position="38"/>
    </location>
</feature>
<dbReference type="AlphaFoldDB" id="A0A2K5HHZ7"/>
<protein>
    <recommendedName>
        <fullName evidence="4">NASP</fullName>
    </recommendedName>
</protein>
<evidence type="ECO:0000313" key="2">
    <source>
        <dbReference type="Ensembl" id="ENSCANP00000003945.1"/>
    </source>
</evidence>
<evidence type="ECO:0000313" key="3">
    <source>
        <dbReference type="Proteomes" id="UP000233080"/>
    </source>
</evidence>
<organism evidence="2 3">
    <name type="scientific">Colobus angolensis palliatus</name>
    <name type="common">Peters' Angolan colobus</name>
    <dbReference type="NCBI Taxonomy" id="336983"/>
    <lineage>
        <taxon>Eukaryota</taxon>
        <taxon>Metazoa</taxon>
        <taxon>Chordata</taxon>
        <taxon>Craniata</taxon>
        <taxon>Vertebrata</taxon>
        <taxon>Euteleostomi</taxon>
        <taxon>Mammalia</taxon>
        <taxon>Eutheria</taxon>
        <taxon>Euarchontoglires</taxon>
        <taxon>Primates</taxon>
        <taxon>Haplorrhini</taxon>
        <taxon>Catarrhini</taxon>
        <taxon>Cercopithecidae</taxon>
        <taxon>Colobinae</taxon>
        <taxon>Colobus</taxon>
    </lineage>
</organism>
<dbReference type="Proteomes" id="UP000233080">
    <property type="component" value="Unassembled WGS sequence"/>
</dbReference>
<reference evidence="2" key="2">
    <citation type="submission" date="2025-09" db="UniProtKB">
        <authorList>
            <consortium name="Ensembl"/>
        </authorList>
    </citation>
    <scope>IDENTIFICATION</scope>
</reference>
<proteinExistence type="predicted"/>
<reference evidence="2" key="1">
    <citation type="submission" date="2025-08" db="UniProtKB">
        <authorList>
            <consortium name="Ensembl"/>
        </authorList>
    </citation>
    <scope>IDENTIFICATION</scope>
</reference>
<sequence length="46" mass="4652">MATESTATAAVAAELVSADKIEDVPAPSTSADKVERDEVLSCCPAT</sequence>
<dbReference type="Ensembl" id="ENSCANT00000015592.1">
    <property type="protein sequence ID" value="ENSCANP00000003945.1"/>
    <property type="gene ID" value="ENSCANG00000013608.1"/>
</dbReference>